<keyword evidence="5" id="KW-1185">Reference proteome</keyword>
<dbReference type="GO" id="GO:0006298">
    <property type="term" value="P:mismatch repair"/>
    <property type="evidence" value="ECO:0007669"/>
    <property type="project" value="TreeGrafter"/>
</dbReference>
<keyword evidence="3" id="KW-0949">S-adenosyl-L-methionine</keyword>
<dbReference type="PANTHER" id="PTHR30481:SF4">
    <property type="entry name" value="SITE-SPECIFIC DNA-METHYLTRANSFERASE (ADENINE-SPECIFIC)"/>
    <property type="match status" value="1"/>
</dbReference>
<protein>
    <submittedName>
        <fullName evidence="4">DNA adenine methylase</fullName>
    </submittedName>
</protein>
<evidence type="ECO:0000313" key="4">
    <source>
        <dbReference type="EMBL" id="SFL39402.1"/>
    </source>
</evidence>
<dbReference type="PIRSF" id="PIRSF000398">
    <property type="entry name" value="M_m6A_EcoRV"/>
    <property type="match status" value="1"/>
</dbReference>
<dbReference type="SUPFAM" id="SSF53335">
    <property type="entry name" value="S-adenosyl-L-methionine-dependent methyltransferases"/>
    <property type="match status" value="1"/>
</dbReference>
<dbReference type="OrthoDB" id="9805629at2"/>
<organism evidence="4 5">
    <name type="scientific">Gracilibacillus orientalis</name>
    <dbReference type="NCBI Taxonomy" id="334253"/>
    <lineage>
        <taxon>Bacteria</taxon>
        <taxon>Bacillati</taxon>
        <taxon>Bacillota</taxon>
        <taxon>Bacilli</taxon>
        <taxon>Bacillales</taxon>
        <taxon>Bacillaceae</taxon>
        <taxon>Gracilibacillus</taxon>
    </lineage>
</organism>
<keyword evidence="2" id="KW-0808">Transferase</keyword>
<proteinExistence type="predicted"/>
<accession>A0A1I4HAT6</accession>
<dbReference type="GO" id="GO:0032259">
    <property type="term" value="P:methylation"/>
    <property type="evidence" value="ECO:0007669"/>
    <property type="project" value="UniProtKB-KW"/>
</dbReference>
<dbReference type="InterPro" id="IPR029063">
    <property type="entry name" value="SAM-dependent_MTases_sf"/>
</dbReference>
<dbReference type="EMBL" id="FOTR01000001">
    <property type="protein sequence ID" value="SFL39402.1"/>
    <property type="molecule type" value="Genomic_DNA"/>
</dbReference>
<dbReference type="PRINTS" id="PR00505">
    <property type="entry name" value="D12N6MTFRASE"/>
</dbReference>
<dbReference type="Proteomes" id="UP000198565">
    <property type="component" value="Unassembled WGS sequence"/>
</dbReference>
<dbReference type="GO" id="GO:1904047">
    <property type="term" value="F:S-adenosyl-L-methionine binding"/>
    <property type="evidence" value="ECO:0007669"/>
    <property type="project" value="TreeGrafter"/>
</dbReference>
<evidence type="ECO:0000256" key="2">
    <source>
        <dbReference type="ARBA" id="ARBA00022679"/>
    </source>
</evidence>
<evidence type="ECO:0000313" key="5">
    <source>
        <dbReference type="Proteomes" id="UP000198565"/>
    </source>
</evidence>
<gene>
    <name evidence="4" type="ORF">SAMN04487943_101328</name>
</gene>
<name>A0A1I4HAT6_9BACI</name>
<dbReference type="Gene3D" id="3.40.50.150">
    <property type="entry name" value="Vaccinia Virus protein VP39"/>
    <property type="match status" value="2"/>
</dbReference>
<dbReference type="PANTHER" id="PTHR30481">
    <property type="entry name" value="DNA ADENINE METHYLASE"/>
    <property type="match status" value="1"/>
</dbReference>
<evidence type="ECO:0000256" key="3">
    <source>
        <dbReference type="ARBA" id="ARBA00022691"/>
    </source>
</evidence>
<dbReference type="GO" id="GO:0043565">
    <property type="term" value="F:sequence-specific DNA binding"/>
    <property type="evidence" value="ECO:0007669"/>
    <property type="project" value="TreeGrafter"/>
</dbReference>
<dbReference type="Pfam" id="PF02086">
    <property type="entry name" value="MethyltransfD12"/>
    <property type="match status" value="1"/>
</dbReference>
<sequence>MKRILNYPGSKWGMARWIIDHMPKHEVYLEPFFGSGAVFFNKASVKIETINDIDGRVVNLFRVIRDYPEELARLIAFTPLSRQEYKESYLVHPDPLEDARRFLIRCWQAIGAKTSDITGWRSSISVNSPKNAKQWDAIPTVITEVATRLKNAQIENQGALQLIQRYNRQNVLVYADPPYIISTRSNRHYAHEMKDQDHVDLLEVLTDHEGPVLLSGYKNELYQDFLKDWHIEEKQVLAEAGAKKSEILWMNPIAAEQMRQFNLFELDNNI</sequence>
<keyword evidence="1 4" id="KW-0489">Methyltransferase</keyword>
<dbReference type="InterPro" id="IPR012263">
    <property type="entry name" value="M_m6A_EcoRV"/>
</dbReference>
<evidence type="ECO:0000256" key="1">
    <source>
        <dbReference type="ARBA" id="ARBA00022603"/>
    </source>
</evidence>
<dbReference type="GO" id="GO:0009007">
    <property type="term" value="F:site-specific DNA-methyltransferase (adenine-specific) activity"/>
    <property type="evidence" value="ECO:0007669"/>
    <property type="project" value="UniProtKB-EC"/>
</dbReference>
<dbReference type="STRING" id="334253.SAMN04487943_101328"/>
<dbReference type="InterPro" id="IPR012327">
    <property type="entry name" value="MeTrfase_D12"/>
</dbReference>
<dbReference type="RefSeq" id="WP_091480178.1">
    <property type="nucleotide sequence ID" value="NZ_FOTR01000001.1"/>
</dbReference>
<reference evidence="5" key="1">
    <citation type="submission" date="2016-10" db="EMBL/GenBank/DDBJ databases">
        <authorList>
            <person name="Varghese N."/>
            <person name="Submissions S."/>
        </authorList>
    </citation>
    <scope>NUCLEOTIDE SEQUENCE [LARGE SCALE GENOMIC DNA]</scope>
    <source>
        <strain evidence="5">CGMCC 1.4250</strain>
    </source>
</reference>
<dbReference type="AlphaFoldDB" id="A0A1I4HAT6"/>
<dbReference type="GO" id="GO:0009307">
    <property type="term" value="P:DNA restriction-modification system"/>
    <property type="evidence" value="ECO:0007669"/>
    <property type="project" value="InterPro"/>
</dbReference>